<proteinExistence type="predicted"/>
<dbReference type="PANTHER" id="PTHR13693:SF3">
    <property type="entry name" value="LD36009P"/>
    <property type="match status" value="1"/>
</dbReference>
<dbReference type="InterPro" id="IPR015421">
    <property type="entry name" value="PyrdxlP-dep_Trfase_major"/>
</dbReference>
<feature type="compositionally biased region" description="Gly residues" evidence="5">
    <location>
        <begin position="12"/>
        <end position="22"/>
    </location>
</feature>
<dbReference type="RefSeq" id="WP_344670878.1">
    <property type="nucleotide sequence ID" value="NZ_BAAAQN010000069.1"/>
</dbReference>
<evidence type="ECO:0000259" key="6">
    <source>
        <dbReference type="Pfam" id="PF00155"/>
    </source>
</evidence>
<keyword evidence="3" id="KW-0808">Transferase</keyword>
<evidence type="ECO:0000256" key="2">
    <source>
        <dbReference type="ARBA" id="ARBA00013187"/>
    </source>
</evidence>
<evidence type="ECO:0000256" key="4">
    <source>
        <dbReference type="ARBA" id="ARBA00047715"/>
    </source>
</evidence>
<evidence type="ECO:0000313" key="8">
    <source>
        <dbReference type="Proteomes" id="UP001500751"/>
    </source>
</evidence>
<gene>
    <name evidence="7" type="primary">bioF</name>
    <name evidence="7" type="ORF">GCM10009839_79280</name>
</gene>
<dbReference type="InterPro" id="IPR050087">
    <property type="entry name" value="AON_synthase_class-II"/>
</dbReference>
<dbReference type="PANTHER" id="PTHR13693">
    <property type="entry name" value="CLASS II AMINOTRANSFERASE/8-AMINO-7-OXONONANOATE SYNTHASE"/>
    <property type="match status" value="1"/>
</dbReference>
<protein>
    <recommendedName>
        <fullName evidence="2">8-amino-7-oxononanoate synthase</fullName>
        <ecNumber evidence="2">2.3.1.47</ecNumber>
    </recommendedName>
</protein>
<dbReference type="Gene3D" id="3.90.1150.10">
    <property type="entry name" value="Aspartate Aminotransferase, domain 1"/>
    <property type="match status" value="1"/>
</dbReference>
<keyword evidence="8" id="KW-1185">Reference proteome</keyword>
<dbReference type="EC" id="2.3.1.47" evidence="2"/>
<reference evidence="7 8" key="1">
    <citation type="journal article" date="2019" name="Int. J. Syst. Evol. Microbiol.">
        <title>The Global Catalogue of Microorganisms (GCM) 10K type strain sequencing project: providing services to taxonomists for standard genome sequencing and annotation.</title>
        <authorList>
            <consortium name="The Broad Institute Genomics Platform"/>
            <consortium name="The Broad Institute Genome Sequencing Center for Infectious Disease"/>
            <person name="Wu L."/>
            <person name="Ma J."/>
        </authorList>
    </citation>
    <scope>NUCLEOTIDE SEQUENCE [LARGE SCALE GENOMIC DNA]</scope>
    <source>
        <strain evidence="7 8">JCM 16014</strain>
    </source>
</reference>
<dbReference type="Gene3D" id="3.40.640.10">
    <property type="entry name" value="Type I PLP-dependent aspartate aminotransferase-like (Major domain)"/>
    <property type="match status" value="1"/>
</dbReference>
<feature type="domain" description="Aminotransferase class I/classII large" evidence="6">
    <location>
        <begin position="119"/>
        <end position="426"/>
    </location>
</feature>
<dbReference type="SUPFAM" id="SSF53383">
    <property type="entry name" value="PLP-dependent transferases"/>
    <property type="match status" value="1"/>
</dbReference>
<evidence type="ECO:0000256" key="3">
    <source>
        <dbReference type="ARBA" id="ARBA00022679"/>
    </source>
</evidence>
<name>A0ABN2VBE7_9ACTN</name>
<sequence length="439" mass="48009">MVSTTWSDGGDGDGGCGSGGGGKEGEKEERRERQERHEVWAELARLRDKTPFYDAVIDEQDQREPRRIRIGDKWLADFASCNYLGFDVDPEIMAAPAELIAKWGTHPSWSRLLGNPKPYIEIEEQLTELLQAPDTLVLPTITHIHMTVIPVLAGKGTVFCEAQAHRTIYDGSSVARGNGATLHRWRATDLGALAVALREAPRDRPRVVCMDGINSMTGNEPGLAAIADICRAEGALLYVDDAHGFGVIGERGEAETSPYGSLGNSVVRHLGESYEGLVLVGGFSKAYSSLLAFLALPSQLKEYLKFAAAPYLYSGPSPTASLATVLAGLRVNRERGEEIRGGLWRKTARVIDHVRKLGVETPNRSGFPIIELPAREASDIEEIAKVLWERGIYVTLAAYPLVPRDQAGFRIQVTAANTEEEIEELNAVITELAPLLRRS</sequence>
<feature type="compositionally biased region" description="Basic and acidic residues" evidence="5">
    <location>
        <begin position="23"/>
        <end position="36"/>
    </location>
</feature>
<comment type="caution">
    <text evidence="7">The sequence shown here is derived from an EMBL/GenBank/DDBJ whole genome shotgun (WGS) entry which is preliminary data.</text>
</comment>
<dbReference type="EMBL" id="BAAAQN010000069">
    <property type="protein sequence ID" value="GAA2057864.1"/>
    <property type="molecule type" value="Genomic_DNA"/>
</dbReference>
<dbReference type="Pfam" id="PF00155">
    <property type="entry name" value="Aminotran_1_2"/>
    <property type="match status" value="1"/>
</dbReference>
<evidence type="ECO:0000313" key="7">
    <source>
        <dbReference type="EMBL" id="GAA2057864.1"/>
    </source>
</evidence>
<evidence type="ECO:0000256" key="5">
    <source>
        <dbReference type="SAM" id="MobiDB-lite"/>
    </source>
</evidence>
<evidence type="ECO:0000256" key="1">
    <source>
        <dbReference type="ARBA" id="ARBA00001933"/>
    </source>
</evidence>
<feature type="region of interest" description="Disordered" evidence="5">
    <location>
        <begin position="1"/>
        <end position="36"/>
    </location>
</feature>
<dbReference type="InterPro" id="IPR004839">
    <property type="entry name" value="Aminotransferase_I/II_large"/>
</dbReference>
<dbReference type="Proteomes" id="UP001500751">
    <property type="component" value="Unassembled WGS sequence"/>
</dbReference>
<organism evidence="7 8">
    <name type="scientific">Catenulispora yoronensis</name>
    <dbReference type="NCBI Taxonomy" id="450799"/>
    <lineage>
        <taxon>Bacteria</taxon>
        <taxon>Bacillati</taxon>
        <taxon>Actinomycetota</taxon>
        <taxon>Actinomycetes</taxon>
        <taxon>Catenulisporales</taxon>
        <taxon>Catenulisporaceae</taxon>
        <taxon>Catenulispora</taxon>
    </lineage>
</organism>
<dbReference type="InterPro" id="IPR015424">
    <property type="entry name" value="PyrdxlP-dep_Trfase"/>
</dbReference>
<dbReference type="InterPro" id="IPR015422">
    <property type="entry name" value="PyrdxlP-dep_Trfase_small"/>
</dbReference>
<comment type="catalytic activity">
    <reaction evidence="4">
        <text>6-carboxyhexanoyl-[ACP] + L-alanine + H(+) = (8S)-8-amino-7-oxononanoate + holo-[ACP] + CO2</text>
        <dbReference type="Rhea" id="RHEA:42288"/>
        <dbReference type="Rhea" id="RHEA-COMP:9685"/>
        <dbReference type="Rhea" id="RHEA-COMP:9955"/>
        <dbReference type="ChEBI" id="CHEBI:15378"/>
        <dbReference type="ChEBI" id="CHEBI:16526"/>
        <dbReference type="ChEBI" id="CHEBI:57972"/>
        <dbReference type="ChEBI" id="CHEBI:64479"/>
        <dbReference type="ChEBI" id="CHEBI:78846"/>
        <dbReference type="ChEBI" id="CHEBI:149468"/>
        <dbReference type="EC" id="2.3.1.47"/>
    </reaction>
</comment>
<comment type="cofactor">
    <cofactor evidence="1">
        <name>pyridoxal 5'-phosphate</name>
        <dbReference type="ChEBI" id="CHEBI:597326"/>
    </cofactor>
</comment>
<accession>A0ABN2VBE7</accession>